<evidence type="ECO:0000256" key="1">
    <source>
        <dbReference type="ARBA" id="ARBA00005254"/>
    </source>
</evidence>
<evidence type="ECO:0000313" key="5">
    <source>
        <dbReference type="Proteomes" id="UP000465622"/>
    </source>
</evidence>
<dbReference type="Gene3D" id="3.10.129.10">
    <property type="entry name" value="Hotdog Thioesterase"/>
    <property type="match status" value="2"/>
</dbReference>
<evidence type="ECO:0000259" key="2">
    <source>
        <dbReference type="Pfam" id="PF01575"/>
    </source>
</evidence>
<gene>
    <name evidence="4" type="primary">htdY</name>
    <name evidence="4" type="ORF">MMAGJ_44960</name>
</gene>
<dbReference type="PANTHER" id="PTHR13078">
    <property type="entry name" value="PEROXISOMAL MULTIFUNCTIONAL ENZYME TYPE 2-RELATED"/>
    <property type="match status" value="1"/>
</dbReference>
<proteinExistence type="inferred from homology"/>
<dbReference type="Pfam" id="PF01575">
    <property type="entry name" value="MaoC_dehydratas"/>
    <property type="match status" value="1"/>
</dbReference>
<dbReference type="SUPFAM" id="SSF54637">
    <property type="entry name" value="Thioesterase/thiol ester dehydrase-isomerase"/>
    <property type="match status" value="2"/>
</dbReference>
<dbReference type="EMBL" id="AP022567">
    <property type="protein sequence ID" value="BBX35214.1"/>
    <property type="molecule type" value="Genomic_DNA"/>
</dbReference>
<feature type="domain" description="Peroxisomal multifunctional enzyme type 2-like N-terminal" evidence="3">
    <location>
        <begin position="37"/>
        <end position="163"/>
    </location>
</feature>
<feature type="domain" description="MaoC-like" evidence="2">
    <location>
        <begin position="180"/>
        <end position="286"/>
    </location>
</feature>
<name>A0ABM7HX94_MYCME</name>
<comment type="similarity">
    <text evidence="1">Belongs to the enoyl-CoA hydratase/isomerase family.</text>
</comment>
<dbReference type="PANTHER" id="PTHR13078:SF56">
    <property type="entry name" value="PEROXISOMAL MULTIFUNCTIONAL ENZYME TYPE 2"/>
    <property type="match status" value="1"/>
</dbReference>
<accession>A0ABM7HX94</accession>
<dbReference type="InterPro" id="IPR029069">
    <property type="entry name" value="HotDog_dom_sf"/>
</dbReference>
<sequence length="309" mass="33094">MRDMVALYPANVNRGAIVRLMPINPNAIGEKTDPYVFEWTDRDTLLYAIGVGAGVDDLAFTTENSHEIEQQVLPTYAIIACSPFAAAMKIGTFNFGMLLHGSQEIRVSAPLPPAGKVKVVSEVADIQDKGEGKNAVVMLKGVGTDPDSGEVLIETLTTVVIRGEGGFGGRPGQRPVAPEIPDREPDARLALPTREDQALIYRLSGDRNPLHSDPWFAKNLAGFPKPILHGLCTYGVAGRALVAELGGGDATKIRAVASRFTSPVFPGETLTTSIWRTEPGRAVFRTEASEPDGSNARLVLEDGAAEYLD</sequence>
<evidence type="ECO:0000259" key="3">
    <source>
        <dbReference type="Pfam" id="PF22622"/>
    </source>
</evidence>
<dbReference type="Pfam" id="PF22622">
    <property type="entry name" value="MFE-2_hydrat-2_N"/>
    <property type="match status" value="1"/>
</dbReference>
<evidence type="ECO:0000313" key="4">
    <source>
        <dbReference type="EMBL" id="BBX35214.1"/>
    </source>
</evidence>
<dbReference type="Proteomes" id="UP000465622">
    <property type="component" value="Chromosome"/>
</dbReference>
<dbReference type="CDD" id="cd03448">
    <property type="entry name" value="HDE_HSD"/>
    <property type="match status" value="1"/>
</dbReference>
<dbReference type="InterPro" id="IPR054357">
    <property type="entry name" value="MFE-2_N"/>
</dbReference>
<organism evidence="4 5">
    <name type="scientific">Mycolicibacterium mageritense</name>
    <name type="common">Mycobacterium mageritense</name>
    <dbReference type="NCBI Taxonomy" id="53462"/>
    <lineage>
        <taxon>Bacteria</taxon>
        <taxon>Bacillati</taxon>
        <taxon>Actinomycetota</taxon>
        <taxon>Actinomycetes</taxon>
        <taxon>Mycobacteriales</taxon>
        <taxon>Mycobacteriaceae</taxon>
        <taxon>Mycolicibacterium</taxon>
    </lineage>
</organism>
<keyword evidence="5" id="KW-1185">Reference proteome</keyword>
<dbReference type="InterPro" id="IPR002539">
    <property type="entry name" value="MaoC-like_dom"/>
</dbReference>
<protein>
    <submittedName>
        <fullName evidence="4">3-hydroxyacyl-thioester dehydratase HtdY</fullName>
    </submittedName>
</protein>
<reference evidence="4 5" key="1">
    <citation type="journal article" date="2019" name="Emerg. Microbes Infect.">
        <title>Comprehensive subspecies identification of 175 nontuberculous mycobacteria species based on 7547 genomic profiles.</title>
        <authorList>
            <person name="Matsumoto Y."/>
            <person name="Kinjo T."/>
            <person name="Motooka D."/>
            <person name="Nabeya D."/>
            <person name="Jung N."/>
            <person name="Uechi K."/>
            <person name="Horii T."/>
            <person name="Iida T."/>
            <person name="Fujita J."/>
            <person name="Nakamura S."/>
        </authorList>
    </citation>
    <scope>NUCLEOTIDE SEQUENCE [LARGE SCALE GENOMIC DNA]</scope>
    <source>
        <strain evidence="4 5">JCM 12375</strain>
    </source>
</reference>